<evidence type="ECO:0000313" key="1">
    <source>
        <dbReference type="EMBL" id="KAJ7529399.1"/>
    </source>
</evidence>
<dbReference type="Proteomes" id="UP001162992">
    <property type="component" value="Chromosome 15"/>
</dbReference>
<sequence>MEELCKAGDASSSLLERRIQQWQPLLQLLLTDPSPVGAALHWLDCECHGGSNATQKGPQSRRRRREAGAAGELWKLVPELLAMEVVYIEERKDQDDDDVATKKQLLSAIGNCMWIQTLPSSMQANILSFLSTEHSRFHSRDLEMLCRRLLSSKDLNFWVLRAAEALLLRVTRSFSDQDEQLFAAKEFEMPDYDSLPAFLLDIDKDHQIYPFSWLPLSGMSLKDVNAEEKKGEASEAEDKIVKNSANLNNNIRSDPNLQNVENCPEIRIQITKDDTRVGTDVQQESLHEGRMEQLAASAHDKDELNSRVRIEEDIQVCTPLVIETSKAFDRYRPLSEMEKARSLLGDENFSRAETLRESLLHSNPECGDSDIMEGMKLFRLSPDLPATLSVIKPWEMNDDVTLLLVKTLLGEDEGFAWSTKVLNPVLLQKLISLKQTASRELMSAVLLVGQLHPRATVDALLLPLLTQKEIFTPQCNVINRLIKECFPPEVTSSLCKKLFNIGQSHSQGANFSDQELPVQITWTETSLGVIQTILSKNLLLEQGTMDGLVLSLEEAAVKFAGSLKFGNILLSIVTKYGSLLKTHKSLLQEIVKSTNTFMTKSLLAKLETW</sequence>
<accession>A0ACC2BI12</accession>
<keyword evidence="2" id="KW-1185">Reference proteome</keyword>
<organism evidence="1 2">
    <name type="scientific">Diphasiastrum complanatum</name>
    <name type="common">Issler's clubmoss</name>
    <name type="synonym">Lycopodium complanatum</name>
    <dbReference type="NCBI Taxonomy" id="34168"/>
    <lineage>
        <taxon>Eukaryota</taxon>
        <taxon>Viridiplantae</taxon>
        <taxon>Streptophyta</taxon>
        <taxon>Embryophyta</taxon>
        <taxon>Tracheophyta</taxon>
        <taxon>Lycopodiopsida</taxon>
        <taxon>Lycopodiales</taxon>
        <taxon>Lycopodiaceae</taxon>
        <taxon>Lycopodioideae</taxon>
        <taxon>Diphasiastrum</taxon>
    </lineage>
</organism>
<comment type="caution">
    <text evidence="1">The sequence shown here is derived from an EMBL/GenBank/DDBJ whole genome shotgun (WGS) entry which is preliminary data.</text>
</comment>
<proteinExistence type="predicted"/>
<reference evidence="2" key="1">
    <citation type="journal article" date="2024" name="Proc. Natl. Acad. Sci. U.S.A.">
        <title>Extraordinary preservation of gene collinearity over three hundred million years revealed in homosporous lycophytes.</title>
        <authorList>
            <person name="Li C."/>
            <person name="Wickell D."/>
            <person name="Kuo L.Y."/>
            <person name="Chen X."/>
            <person name="Nie B."/>
            <person name="Liao X."/>
            <person name="Peng D."/>
            <person name="Ji J."/>
            <person name="Jenkins J."/>
            <person name="Williams M."/>
            <person name="Shu S."/>
            <person name="Plott C."/>
            <person name="Barry K."/>
            <person name="Rajasekar S."/>
            <person name="Grimwood J."/>
            <person name="Han X."/>
            <person name="Sun S."/>
            <person name="Hou Z."/>
            <person name="He W."/>
            <person name="Dai G."/>
            <person name="Sun C."/>
            <person name="Schmutz J."/>
            <person name="Leebens-Mack J.H."/>
            <person name="Li F.W."/>
            <person name="Wang L."/>
        </authorList>
    </citation>
    <scope>NUCLEOTIDE SEQUENCE [LARGE SCALE GENOMIC DNA]</scope>
    <source>
        <strain evidence="2">cv. PW_Plant_1</strain>
    </source>
</reference>
<evidence type="ECO:0000313" key="2">
    <source>
        <dbReference type="Proteomes" id="UP001162992"/>
    </source>
</evidence>
<gene>
    <name evidence="1" type="ORF">O6H91_15G047900</name>
</gene>
<name>A0ACC2BI12_DIPCM</name>
<dbReference type="EMBL" id="CM055106">
    <property type="protein sequence ID" value="KAJ7529399.1"/>
    <property type="molecule type" value="Genomic_DNA"/>
</dbReference>
<protein>
    <submittedName>
        <fullName evidence="1">Uncharacterized protein</fullName>
    </submittedName>
</protein>